<evidence type="ECO:0000313" key="2">
    <source>
        <dbReference type="EMBL" id="CAG1970856.1"/>
    </source>
</evidence>
<proteinExistence type="predicted"/>
<dbReference type="Proteomes" id="UP000746612">
    <property type="component" value="Unassembled WGS sequence"/>
</dbReference>
<reference evidence="2" key="1">
    <citation type="submission" date="2021-03" db="EMBL/GenBank/DDBJ databases">
        <authorList>
            <person name="Alouane T."/>
            <person name="Langin T."/>
            <person name="Bonhomme L."/>
        </authorList>
    </citation>
    <scope>NUCLEOTIDE SEQUENCE</scope>
    <source>
        <strain evidence="2">MDC_Fg202</strain>
    </source>
</reference>
<dbReference type="EMBL" id="CAJPIJ010000087">
    <property type="protein sequence ID" value="CAG1970856.1"/>
    <property type="molecule type" value="Genomic_DNA"/>
</dbReference>
<dbReference type="AlphaFoldDB" id="A0A9N8NKQ8"/>
<dbReference type="InterPro" id="IPR003615">
    <property type="entry name" value="HNH_nuc"/>
</dbReference>
<organism evidence="2 3">
    <name type="scientific">Gibberella zeae</name>
    <name type="common">Wheat head blight fungus</name>
    <name type="synonym">Fusarium graminearum</name>
    <dbReference type="NCBI Taxonomy" id="5518"/>
    <lineage>
        <taxon>Eukaryota</taxon>
        <taxon>Fungi</taxon>
        <taxon>Dikarya</taxon>
        <taxon>Ascomycota</taxon>
        <taxon>Pezizomycotina</taxon>
        <taxon>Sordariomycetes</taxon>
        <taxon>Hypocreomycetidae</taxon>
        <taxon>Hypocreales</taxon>
        <taxon>Nectriaceae</taxon>
        <taxon>Fusarium</taxon>
    </lineage>
</organism>
<sequence length="372" mass="41750">MVPPALPIYRHQSSLEGVIDFSSREPLPVSHRASAIRRFYHIINHFDGNVTKRVSKDNLLIAVFEFLKLLISAEEDIDFEDATYRGELKNHLYEFADYLIDNFFLPQVKALTKKTPQPTPASHSAVMKTQRQDHVFSGTPEHLATLRGACLIRDRYRCVISRKFDRAEALKRFQQHGGNKAVDQDDVPLADPGQRFDYLEVAHILPHSLTQLNSSKELNSSKVAALAILNMFDSGVVHLIEGTDIDRPSNALTLTLSHHVSFGDFRVYFEPVGDTPHTYRIGTFLPPGLAEDVPVTRTLFLTEDKSIDPPSPRFLAIHRAIAHILHLSTAGDYIDDILSDVGEFGIRSDGSTDLSRLLRLRLGDWAVGEVHG</sequence>
<evidence type="ECO:0000313" key="3">
    <source>
        <dbReference type="Proteomes" id="UP000746612"/>
    </source>
</evidence>
<comment type="caution">
    <text evidence="2">The sequence shown here is derived from an EMBL/GenBank/DDBJ whole genome shotgun (WGS) entry which is preliminary data.</text>
</comment>
<gene>
    <name evidence="2" type="ORF">MDCFG202_LOCUS92441</name>
</gene>
<protein>
    <recommendedName>
        <fullName evidence="1">HNH nuclease domain-containing protein</fullName>
    </recommendedName>
</protein>
<feature type="domain" description="HNH nuclease" evidence="1">
    <location>
        <begin position="192"/>
        <end position="270"/>
    </location>
</feature>
<evidence type="ECO:0000259" key="1">
    <source>
        <dbReference type="Pfam" id="PF13391"/>
    </source>
</evidence>
<dbReference type="Pfam" id="PF13391">
    <property type="entry name" value="HNH_2"/>
    <property type="match status" value="1"/>
</dbReference>
<accession>A0A9N8NKQ8</accession>
<name>A0A9N8NKQ8_GIBZA</name>